<dbReference type="InterPro" id="IPR036282">
    <property type="entry name" value="Glutathione-S-Trfase_C_sf"/>
</dbReference>
<dbReference type="GO" id="GO:0005737">
    <property type="term" value="C:cytoplasm"/>
    <property type="evidence" value="ECO:0000318"/>
    <property type="project" value="GO_Central"/>
</dbReference>
<dbReference type="SUPFAM" id="SSF52833">
    <property type="entry name" value="Thioredoxin-like"/>
    <property type="match status" value="1"/>
</dbReference>
<dbReference type="SFLD" id="SFLDS00019">
    <property type="entry name" value="Glutathione_Transferase_(cytos"/>
    <property type="match status" value="1"/>
</dbReference>
<dbReference type="InterPro" id="IPR036249">
    <property type="entry name" value="Thioredoxin-like_sf"/>
</dbReference>
<gene>
    <name evidence="4" type="ORF">KFL_007420080</name>
</gene>
<dbReference type="PANTHER" id="PTHR44051:SF8">
    <property type="entry name" value="GLUTATHIONE S-TRANSFERASE GSTA"/>
    <property type="match status" value="1"/>
</dbReference>
<dbReference type="PROSITE" id="PS50404">
    <property type="entry name" value="GST_NTER"/>
    <property type="match status" value="1"/>
</dbReference>
<sequence>MAFASSLCRIAVIPASLLRPCISATASRTFSIAPSQLLSLPSLESPLPQLGALIHRRSFLSGGARIGAIKSATWQHVTGQGASRSQTTMASADKPIQLYSLATPNGQKIGIFLEESGIPYEPHLIDIGKGDQFSPEFVKINPNSKIPAIVDPNGPNGEEVRVFESGAIMIYLAEKYNSPLYPKDDPAKKAETLGWLFWQVGGLGPMLGQVGHFFRFTKEDVPYAKERYLTEAKRLLTVLDKALEGKEYLVGDYSIADICCVTWVKGLSFYDKAVLDIDDYPNSKAWVERIFARPQVQKGVKVCAKQ</sequence>
<protein>
    <submittedName>
        <fullName evidence="4">Glutathione S-transferase</fullName>
    </submittedName>
</protein>
<proteinExistence type="inferred from homology"/>
<dbReference type="OMA" id="GHSGAEY"/>
<dbReference type="InterPro" id="IPR010987">
    <property type="entry name" value="Glutathione-S-Trfase_C-like"/>
</dbReference>
<evidence type="ECO:0000313" key="5">
    <source>
        <dbReference type="Proteomes" id="UP000054558"/>
    </source>
</evidence>
<dbReference type="Pfam" id="PF13409">
    <property type="entry name" value="GST_N_2"/>
    <property type="match status" value="1"/>
</dbReference>
<dbReference type="SFLD" id="SFLDG01151">
    <property type="entry name" value="Main.2:_Nu-like"/>
    <property type="match status" value="1"/>
</dbReference>
<dbReference type="AlphaFoldDB" id="A0A1Y1IKJ1"/>
<dbReference type="InterPro" id="IPR004046">
    <property type="entry name" value="GST_C"/>
</dbReference>
<dbReference type="Pfam" id="PF00043">
    <property type="entry name" value="GST_C"/>
    <property type="match status" value="1"/>
</dbReference>
<evidence type="ECO:0000313" key="4">
    <source>
        <dbReference type="EMBL" id="GAQ91203.1"/>
    </source>
</evidence>
<keyword evidence="4" id="KW-0808">Transferase</keyword>
<feature type="domain" description="GST N-terminal" evidence="2">
    <location>
        <begin position="93"/>
        <end position="180"/>
    </location>
</feature>
<dbReference type="CDD" id="cd03048">
    <property type="entry name" value="GST_N_Ure2p_like"/>
    <property type="match status" value="1"/>
</dbReference>
<dbReference type="Proteomes" id="UP000054558">
    <property type="component" value="Unassembled WGS sequence"/>
</dbReference>
<accession>A0A1Y1IKJ1</accession>
<reference evidence="4 5" key="1">
    <citation type="journal article" date="2014" name="Nat. Commun.">
        <title>Klebsormidium flaccidum genome reveals primary factors for plant terrestrial adaptation.</title>
        <authorList>
            <person name="Hori K."/>
            <person name="Maruyama F."/>
            <person name="Fujisawa T."/>
            <person name="Togashi T."/>
            <person name="Yamamoto N."/>
            <person name="Seo M."/>
            <person name="Sato S."/>
            <person name="Yamada T."/>
            <person name="Mori H."/>
            <person name="Tajima N."/>
            <person name="Moriyama T."/>
            <person name="Ikeuchi M."/>
            <person name="Watanabe M."/>
            <person name="Wada H."/>
            <person name="Kobayashi K."/>
            <person name="Saito M."/>
            <person name="Masuda T."/>
            <person name="Sasaki-Sekimoto Y."/>
            <person name="Mashiguchi K."/>
            <person name="Awai K."/>
            <person name="Shimojima M."/>
            <person name="Masuda S."/>
            <person name="Iwai M."/>
            <person name="Nobusawa T."/>
            <person name="Narise T."/>
            <person name="Kondo S."/>
            <person name="Saito H."/>
            <person name="Sato R."/>
            <person name="Murakawa M."/>
            <person name="Ihara Y."/>
            <person name="Oshima-Yamada Y."/>
            <person name="Ohtaka K."/>
            <person name="Satoh M."/>
            <person name="Sonobe K."/>
            <person name="Ishii M."/>
            <person name="Ohtani R."/>
            <person name="Kanamori-Sato M."/>
            <person name="Honoki R."/>
            <person name="Miyazaki D."/>
            <person name="Mochizuki H."/>
            <person name="Umetsu J."/>
            <person name="Higashi K."/>
            <person name="Shibata D."/>
            <person name="Kamiya Y."/>
            <person name="Sato N."/>
            <person name="Nakamura Y."/>
            <person name="Tabata S."/>
            <person name="Ida S."/>
            <person name="Kurokawa K."/>
            <person name="Ohta H."/>
        </authorList>
    </citation>
    <scope>NUCLEOTIDE SEQUENCE [LARGE SCALE GENOMIC DNA]</scope>
    <source>
        <strain evidence="4 5">NIES-2285</strain>
    </source>
</reference>
<name>A0A1Y1IKJ1_KLENI</name>
<dbReference type="PROSITE" id="PS50405">
    <property type="entry name" value="GST_CTER"/>
    <property type="match status" value="1"/>
</dbReference>
<feature type="domain" description="GST C-terminal" evidence="3">
    <location>
        <begin position="185"/>
        <end position="306"/>
    </location>
</feature>
<dbReference type="OrthoDB" id="422574at2759"/>
<evidence type="ECO:0000256" key="1">
    <source>
        <dbReference type="ARBA" id="ARBA00007409"/>
    </source>
</evidence>
<dbReference type="PANTHER" id="PTHR44051">
    <property type="entry name" value="GLUTATHIONE S-TRANSFERASE-RELATED"/>
    <property type="match status" value="1"/>
</dbReference>
<dbReference type="Gene3D" id="3.40.30.10">
    <property type="entry name" value="Glutaredoxin"/>
    <property type="match status" value="1"/>
</dbReference>
<comment type="similarity">
    <text evidence="1">Belongs to the GST superfamily.</text>
</comment>
<dbReference type="EMBL" id="DF237691">
    <property type="protein sequence ID" value="GAQ91203.1"/>
    <property type="molecule type" value="Genomic_DNA"/>
</dbReference>
<evidence type="ECO:0000259" key="2">
    <source>
        <dbReference type="PROSITE" id="PS50404"/>
    </source>
</evidence>
<evidence type="ECO:0000259" key="3">
    <source>
        <dbReference type="PROSITE" id="PS50405"/>
    </source>
</evidence>
<dbReference type="SFLD" id="SFLDG00358">
    <property type="entry name" value="Main_(cytGST)"/>
    <property type="match status" value="1"/>
</dbReference>
<dbReference type="InterPro" id="IPR004045">
    <property type="entry name" value="Glutathione_S-Trfase_N"/>
</dbReference>
<dbReference type="Gene3D" id="1.20.1050.10">
    <property type="match status" value="1"/>
</dbReference>
<organism evidence="4 5">
    <name type="scientific">Klebsormidium nitens</name>
    <name type="common">Green alga</name>
    <name type="synonym">Ulothrix nitens</name>
    <dbReference type="NCBI Taxonomy" id="105231"/>
    <lineage>
        <taxon>Eukaryota</taxon>
        <taxon>Viridiplantae</taxon>
        <taxon>Streptophyta</taxon>
        <taxon>Klebsormidiophyceae</taxon>
        <taxon>Klebsormidiales</taxon>
        <taxon>Klebsormidiaceae</taxon>
        <taxon>Klebsormidium</taxon>
    </lineage>
</organism>
<dbReference type="InterPro" id="IPR040079">
    <property type="entry name" value="Glutathione_S-Trfase"/>
</dbReference>
<dbReference type="SUPFAM" id="SSF47616">
    <property type="entry name" value="GST C-terminal domain-like"/>
    <property type="match status" value="1"/>
</dbReference>
<dbReference type="STRING" id="105231.A0A1Y1IKJ1"/>
<keyword evidence="5" id="KW-1185">Reference proteome</keyword>
<dbReference type="GO" id="GO:0004364">
    <property type="term" value="F:glutathione transferase activity"/>
    <property type="evidence" value="ECO:0000318"/>
    <property type="project" value="GO_Central"/>
</dbReference>